<dbReference type="EC" id="3.1.4.58" evidence="2"/>
<dbReference type="Gene3D" id="3.90.1140.10">
    <property type="entry name" value="Cyclic phosphodiesterase"/>
    <property type="match status" value="1"/>
</dbReference>
<comment type="function">
    <text evidence="2">Hydrolyzes RNA 2',3'-cyclic phosphodiester to an RNA 2'-phosphomonoester.</text>
</comment>
<evidence type="ECO:0000259" key="3">
    <source>
        <dbReference type="Pfam" id="PF02834"/>
    </source>
</evidence>
<dbReference type="PANTHER" id="PTHR35561:SF1">
    <property type="entry name" value="RNA 2',3'-CYCLIC PHOSPHODIESTERASE"/>
    <property type="match status" value="1"/>
</dbReference>
<keyword evidence="5" id="KW-1185">Reference proteome</keyword>
<accession>M1Z2K4</accession>
<dbReference type="GO" id="GO:0004113">
    <property type="term" value="F:2',3'-cyclic-nucleotide 3'-phosphodiesterase activity"/>
    <property type="evidence" value="ECO:0007669"/>
    <property type="project" value="InterPro"/>
</dbReference>
<feature type="active site" description="Proton donor" evidence="2">
    <location>
        <position position="40"/>
    </location>
</feature>
<dbReference type="SUPFAM" id="SSF55144">
    <property type="entry name" value="LigT-like"/>
    <property type="match status" value="1"/>
</dbReference>
<gene>
    <name evidence="4" type="ORF">CUESP1_3173</name>
</gene>
<organism evidence="4 5">
    <name type="scientific">[Clostridium] ultunense Esp</name>
    <dbReference type="NCBI Taxonomy" id="1288971"/>
    <lineage>
        <taxon>Bacteria</taxon>
        <taxon>Bacillati</taxon>
        <taxon>Bacillota</taxon>
        <taxon>Tissierellia</taxon>
        <taxon>Tissierellales</taxon>
        <taxon>Tepidimicrobiaceae</taxon>
        <taxon>Schnuerera</taxon>
    </lineage>
</organism>
<keyword evidence="4" id="KW-0436">Ligase</keyword>
<protein>
    <recommendedName>
        <fullName evidence="2">RNA 2',3'-cyclic phosphodiesterase</fullName>
        <shortName evidence="2">RNA 2',3'-CPDase</shortName>
        <ecNumber evidence="2">3.1.4.58</ecNumber>
    </recommendedName>
</protein>
<dbReference type="RefSeq" id="WP_005587363.1">
    <property type="nucleotide sequence ID" value="NZ_LT669839.1"/>
</dbReference>
<feature type="short sequence motif" description="HXTX 2" evidence="2">
    <location>
        <begin position="128"/>
        <end position="131"/>
    </location>
</feature>
<dbReference type="InterPro" id="IPR009097">
    <property type="entry name" value="Cyclic_Pdiesterase"/>
</dbReference>
<dbReference type="InterPro" id="IPR004175">
    <property type="entry name" value="RNA_CPDase"/>
</dbReference>
<dbReference type="OrthoDB" id="9789350at2"/>
<dbReference type="HOGENOM" id="CLU_081251_3_3_9"/>
<dbReference type="GO" id="GO:0008664">
    <property type="term" value="F:RNA 2',3'-cyclic 3'-phosphodiesterase activity"/>
    <property type="evidence" value="ECO:0007669"/>
    <property type="project" value="UniProtKB-EC"/>
</dbReference>
<feature type="short sequence motif" description="HXTX 1" evidence="2">
    <location>
        <begin position="40"/>
        <end position="43"/>
    </location>
</feature>
<evidence type="ECO:0000256" key="2">
    <source>
        <dbReference type="HAMAP-Rule" id="MF_01940"/>
    </source>
</evidence>
<reference evidence="4 5" key="1">
    <citation type="submission" date="2016-11" db="EMBL/GenBank/DDBJ databases">
        <authorList>
            <person name="Manzoor S."/>
        </authorList>
    </citation>
    <scope>NUCLEOTIDE SEQUENCE [LARGE SCALE GENOMIC DNA]</scope>
    <source>
        <strain evidence="4">Clostridium ultunense strain Esp</strain>
    </source>
</reference>
<evidence type="ECO:0000256" key="1">
    <source>
        <dbReference type="ARBA" id="ARBA00022801"/>
    </source>
</evidence>
<sequence length="192" mass="22251">MRAFIGMDFDKGLKDELNGIQKVLKINSKKGNWVPSSNFHITLKFLGDISEEQVDAIDRIIKSAVVNTSPLSITLDKLGYFNIRSNQYGVIWIGIKGEMMKLNAIYGIIEKEMKVIGFPKEKRKLTPHITLGRRVILDLPFSQLREQVDHELGKEFLLDNLTLMKSEEIMRKRVYTPIKSYKFNKILEKNHR</sequence>
<dbReference type="Pfam" id="PF02834">
    <property type="entry name" value="LigT_PEase"/>
    <property type="match status" value="1"/>
</dbReference>
<dbReference type="NCBIfam" id="TIGR02258">
    <property type="entry name" value="2_5_ligase"/>
    <property type="match status" value="1"/>
</dbReference>
<feature type="active site" description="Proton acceptor" evidence="2">
    <location>
        <position position="128"/>
    </location>
</feature>
<dbReference type="GO" id="GO:0016874">
    <property type="term" value="F:ligase activity"/>
    <property type="evidence" value="ECO:0007669"/>
    <property type="project" value="UniProtKB-KW"/>
</dbReference>
<dbReference type="PANTHER" id="PTHR35561">
    <property type="entry name" value="RNA 2',3'-CYCLIC PHOSPHODIESTERASE"/>
    <property type="match status" value="1"/>
</dbReference>
<feature type="domain" description="Phosphoesterase HXTX" evidence="3">
    <location>
        <begin position="11"/>
        <end position="92"/>
    </location>
</feature>
<dbReference type="Proteomes" id="UP000245423">
    <property type="component" value="Chromosome 1"/>
</dbReference>
<comment type="similarity">
    <text evidence="2">Belongs to the 2H phosphoesterase superfamily. ThpR family.</text>
</comment>
<keyword evidence="1 2" id="KW-0378">Hydrolase</keyword>
<proteinExistence type="inferred from homology"/>
<name>M1Z2K4_9FIRM</name>
<dbReference type="AlphaFoldDB" id="M1Z2K4"/>
<dbReference type="EMBL" id="LT669839">
    <property type="protein sequence ID" value="SHD78499.1"/>
    <property type="molecule type" value="Genomic_DNA"/>
</dbReference>
<evidence type="ECO:0000313" key="4">
    <source>
        <dbReference type="EMBL" id="SHD78499.1"/>
    </source>
</evidence>
<dbReference type="HAMAP" id="MF_01940">
    <property type="entry name" value="RNA_CPDase"/>
    <property type="match status" value="1"/>
</dbReference>
<dbReference type="InterPro" id="IPR014051">
    <property type="entry name" value="Phosphoesterase_HXTX"/>
</dbReference>
<evidence type="ECO:0000313" key="5">
    <source>
        <dbReference type="Proteomes" id="UP000245423"/>
    </source>
</evidence>
<comment type="catalytic activity">
    <reaction evidence="2">
        <text>a 3'-end 2',3'-cyclophospho-ribonucleotide-RNA + H2O = a 3'-end 2'-phospho-ribonucleotide-RNA + H(+)</text>
        <dbReference type="Rhea" id="RHEA:11828"/>
        <dbReference type="Rhea" id="RHEA-COMP:10464"/>
        <dbReference type="Rhea" id="RHEA-COMP:17353"/>
        <dbReference type="ChEBI" id="CHEBI:15377"/>
        <dbReference type="ChEBI" id="CHEBI:15378"/>
        <dbReference type="ChEBI" id="CHEBI:83064"/>
        <dbReference type="ChEBI" id="CHEBI:173113"/>
        <dbReference type="EC" id="3.1.4.58"/>
    </reaction>
</comment>